<accession>A0A411YXV1</accession>
<dbReference type="RefSeq" id="WP_118155787.1">
    <property type="nucleotide sequence ID" value="NZ_QWEY01000014.1"/>
</dbReference>
<gene>
    <name evidence="5" type="ORF">D1012_19445</name>
</gene>
<dbReference type="Proteomes" id="UP000284547">
    <property type="component" value="Unassembled WGS sequence"/>
</dbReference>
<keyword evidence="6" id="KW-1185">Reference proteome</keyword>
<feature type="region of interest" description="Disordered" evidence="3">
    <location>
        <begin position="1"/>
        <end position="21"/>
    </location>
</feature>
<dbReference type="AlphaFoldDB" id="A0A411YXV1"/>
<comment type="caution">
    <text evidence="5">The sequence shown here is derived from an EMBL/GenBank/DDBJ whole genome shotgun (WGS) entry which is preliminary data.</text>
</comment>
<dbReference type="InterPro" id="IPR009057">
    <property type="entry name" value="Homeodomain-like_sf"/>
</dbReference>
<dbReference type="SUPFAM" id="SSF48498">
    <property type="entry name" value="Tetracyclin repressor-like, C-terminal domain"/>
    <property type="match status" value="1"/>
</dbReference>
<name>A0A411YXV1_9RHOB</name>
<dbReference type="PROSITE" id="PS50977">
    <property type="entry name" value="HTH_TETR_2"/>
    <property type="match status" value="1"/>
</dbReference>
<dbReference type="SUPFAM" id="SSF46689">
    <property type="entry name" value="Homeodomain-like"/>
    <property type="match status" value="1"/>
</dbReference>
<dbReference type="Gene3D" id="1.10.357.10">
    <property type="entry name" value="Tetracycline Repressor, domain 2"/>
    <property type="match status" value="1"/>
</dbReference>
<evidence type="ECO:0000259" key="4">
    <source>
        <dbReference type="PROSITE" id="PS50977"/>
    </source>
</evidence>
<protein>
    <submittedName>
        <fullName evidence="5">TetR/AcrR family transcriptional regulator</fullName>
    </submittedName>
</protein>
<evidence type="ECO:0000313" key="6">
    <source>
        <dbReference type="Proteomes" id="UP000284547"/>
    </source>
</evidence>
<dbReference type="PANTHER" id="PTHR30328">
    <property type="entry name" value="TRANSCRIPTIONAL REPRESSOR"/>
    <property type="match status" value="1"/>
</dbReference>
<evidence type="ECO:0000256" key="3">
    <source>
        <dbReference type="SAM" id="MobiDB-lite"/>
    </source>
</evidence>
<keyword evidence="1 2" id="KW-0238">DNA-binding</keyword>
<dbReference type="Pfam" id="PF00440">
    <property type="entry name" value="TetR_N"/>
    <property type="match status" value="1"/>
</dbReference>
<dbReference type="PRINTS" id="PR00455">
    <property type="entry name" value="HTHTETR"/>
</dbReference>
<dbReference type="EMBL" id="QWEY01000014">
    <property type="protein sequence ID" value="RGP35608.1"/>
    <property type="molecule type" value="Genomic_DNA"/>
</dbReference>
<dbReference type="GO" id="GO:0003677">
    <property type="term" value="F:DNA binding"/>
    <property type="evidence" value="ECO:0007669"/>
    <property type="project" value="UniProtKB-UniRule"/>
</dbReference>
<proteinExistence type="predicted"/>
<dbReference type="InterPro" id="IPR001647">
    <property type="entry name" value="HTH_TetR"/>
</dbReference>
<evidence type="ECO:0000256" key="1">
    <source>
        <dbReference type="ARBA" id="ARBA00023125"/>
    </source>
</evidence>
<feature type="compositionally biased region" description="Basic and acidic residues" evidence="3">
    <location>
        <begin position="1"/>
        <end position="19"/>
    </location>
</feature>
<dbReference type="InterPro" id="IPR050109">
    <property type="entry name" value="HTH-type_TetR-like_transc_reg"/>
</dbReference>
<dbReference type="InterPro" id="IPR041474">
    <property type="entry name" value="NicS_C"/>
</dbReference>
<dbReference type="InterPro" id="IPR036271">
    <property type="entry name" value="Tet_transcr_reg_TetR-rel_C_sf"/>
</dbReference>
<dbReference type="Pfam" id="PF17938">
    <property type="entry name" value="TetR_C_29"/>
    <property type="match status" value="1"/>
</dbReference>
<sequence>MTKDLTPDTEPSRMARRDPVATQSDLLQAAISEFAEHGFEGGRVDRIANAAGVNKQLVYYYYGSKSDLYRAALEHVYAEIRAAEQELHLGDLPPTEAMRILVSFSFDYLERHPAFLSLISDENRMGARHLKGSDKVAEMHSPLIAMIRDTLDRGIAKGVFHDRFDPVNLYLSIAGLGFFYFANRSTLAIIFDRDMTSPAQVALRRQHMVDMVLLSLRPNK</sequence>
<reference evidence="5 6" key="1">
    <citation type="submission" date="2018-08" db="EMBL/GenBank/DDBJ databases">
        <title>Flavobacterium tibetense sp. nov., isolated from a wetland YonghuCo on Tibetan Plateau.</title>
        <authorList>
            <person name="Phurbu D."/>
            <person name="Lu H."/>
            <person name="Xing P."/>
        </authorList>
    </citation>
    <scope>NUCLEOTIDE SEQUENCE [LARGE SCALE GENOMIC DNA]</scope>
    <source>
        <strain evidence="5 6">DJC</strain>
    </source>
</reference>
<dbReference type="PANTHER" id="PTHR30328:SF54">
    <property type="entry name" value="HTH-TYPE TRANSCRIPTIONAL REPRESSOR SCO4008"/>
    <property type="match status" value="1"/>
</dbReference>
<evidence type="ECO:0000256" key="2">
    <source>
        <dbReference type="PROSITE-ProRule" id="PRU00335"/>
    </source>
</evidence>
<feature type="domain" description="HTH tetR-type" evidence="4">
    <location>
        <begin position="20"/>
        <end position="80"/>
    </location>
</feature>
<feature type="DNA-binding region" description="H-T-H motif" evidence="2">
    <location>
        <begin position="43"/>
        <end position="62"/>
    </location>
</feature>
<organism evidence="5 6">
    <name type="scientific">Pseudotabrizicola alkalilacus</name>
    <dbReference type="NCBI Taxonomy" id="2305252"/>
    <lineage>
        <taxon>Bacteria</taxon>
        <taxon>Pseudomonadati</taxon>
        <taxon>Pseudomonadota</taxon>
        <taxon>Alphaproteobacteria</taxon>
        <taxon>Rhodobacterales</taxon>
        <taxon>Paracoccaceae</taxon>
        <taxon>Pseudotabrizicola</taxon>
    </lineage>
</organism>
<dbReference type="OrthoDB" id="2356263at2"/>
<evidence type="ECO:0000313" key="5">
    <source>
        <dbReference type="EMBL" id="RGP35608.1"/>
    </source>
</evidence>